<reference evidence="11" key="1">
    <citation type="submission" date="2020-07" db="EMBL/GenBank/DDBJ databases">
        <title>Multicomponent nature underlies the extraordinary mechanical properties of spider dragline silk.</title>
        <authorList>
            <person name="Kono N."/>
            <person name="Nakamura H."/>
            <person name="Mori M."/>
            <person name="Yoshida Y."/>
            <person name="Ohtoshi R."/>
            <person name="Malay A.D."/>
            <person name="Moran D.A.P."/>
            <person name="Tomita M."/>
            <person name="Numata K."/>
            <person name="Arakawa K."/>
        </authorList>
    </citation>
    <scope>NUCLEOTIDE SEQUENCE</scope>
</reference>
<accession>A0A8X6FPT8</accession>
<name>A0A8X6FPT8_TRICU</name>
<dbReference type="AlphaFoldDB" id="A0A8X6FPT8"/>
<evidence type="ECO:0000256" key="8">
    <source>
        <dbReference type="ARBA" id="ARBA00023136"/>
    </source>
</evidence>
<dbReference type="PANTHER" id="PTHR24291">
    <property type="entry name" value="CYTOCHROME P450 FAMILY 4"/>
    <property type="match status" value="1"/>
</dbReference>
<dbReference type="PANTHER" id="PTHR24291:SF189">
    <property type="entry name" value="CYTOCHROME P450 4C3-RELATED"/>
    <property type="match status" value="1"/>
</dbReference>
<dbReference type="Gene3D" id="1.10.630.10">
    <property type="entry name" value="Cytochrome P450"/>
    <property type="match status" value="1"/>
</dbReference>
<comment type="caution">
    <text evidence="11">The sequence shown here is derived from an EMBL/GenBank/DDBJ whole genome shotgun (WGS) entry which is preliminary data.</text>
</comment>
<dbReference type="InterPro" id="IPR001128">
    <property type="entry name" value="Cyt_P450"/>
</dbReference>
<evidence type="ECO:0000256" key="1">
    <source>
        <dbReference type="ARBA" id="ARBA00001971"/>
    </source>
</evidence>
<sequence length="130" mass="14692">MLGICENSEEKNLGDTTIPEGTICVALAHVLHRDAEVFPNPEKFNPDRFLPENSLNRNPNAYIPFSAGPRNCIGQKLSMMEQIIVISTILRNYTIESLDQRDRVLPALTFVITSSRPIRIRIRPRSSKMA</sequence>
<keyword evidence="4 9" id="KW-0349">Heme</keyword>
<evidence type="ECO:0000256" key="6">
    <source>
        <dbReference type="ARBA" id="ARBA00023004"/>
    </source>
</evidence>
<dbReference type="InterPro" id="IPR002401">
    <property type="entry name" value="Cyt_P450_E_grp-I"/>
</dbReference>
<protein>
    <submittedName>
        <fullName evidence="11">Cytochrome P450 4c3</fullName>
    </submittedName>
</protein>
<comment type="similarity">
    <text evidence="3 10">Belongs to the cytochrome P450 family.</text>
</comment>
<dbReference type="GO" id="GO:0004497">
    <property type="term" value="F:monooxygenase activity"/>
    <property type="evidence" value="ECO:0007669"/>
    <property type="project" value="UniProtKB-KW"/>
</dbReference>
<proteinExistence type="inferred from homology"/>
<dbReference type="SUPFAM" id="SSF48264">
    <property type="entry name" value="Cytochrome P450"/>
    <property type="match status" value="1"/>
</dbReference>
<comment type="subcellular location">
    <subcellularLocation>
        <location evidence="2">Endoplasmic reticulum membrane</location>
    </subcellularLocation>
</comment>
<keyword evidence="10" id="KW-0560">Oxidoreductase</keyword>
<evidence type="ECO:0000256" key="10">
    <source>
        <dbReference type="RuleBase" id="RU000461"/>
    </source>
</evidence>
<evidence type="ECO:0000256" key="5">
    <source>
        <dbReference type="ARBA" id="ARBA00022824"/>
    </source>
</evidence>
<keyword evidence="5" id="KW-0256">Endoplasmic reticulum</keyword>
<dbReference type="GO" id="GO:0005506">
    <property type="term" value="F:iron ion binding"/>
    <property type="evidence" value="ECO:0007669"/>
    <property type="project" value="InterPro"/>
</dbReference>
<comment type="cofactor">
    <cofactor evidence="1 9">
        <name>heme</name>
        <dbReference type="ChEBI" id="CHEBI:30413"/>
    </cofactor>
</comment>
<evidence type="ECO:0000256" key="7">
    <source>
        <dbReference type="ARBA" id="ARBA00023033"/>
    </source>
</evidence>
<dbReference type="InterPro" id="IPR036396">
    <property type="entry name" value="Cyt_P450_sf"/>
</dbReference>
<dbReference type="OrthoDB" id="6432185at2759"/>
<dbReference type="GO" id="GO:0005789">
    <property type="term" value="C:endoplasmic reticulum membrane"/>
    <property type="evidence" value="ECO:0007669"/>
    <property type="project" value="UniProtKB-SubCell"/>
</dbReference>
<dbReference type="PRINTS" id="PR00463">
    <property type="entry name" value="EP450I"/>
</dbReference>
<evidence type="ECO:0000256" key="9">
    <source>
        <dbReference type="PIRSR" id="PIRSR602401-1"/>
    </source>
</evidence>
<evidence type="ECO:0000313" key="11">
    <source>
        <dbReference type="EMBL" id="GFQ84509.1"/>
    </source>
</evidence>
<keyword evidence="8" id="KW-0472">Membrane</keyword>
<gene>
    <name evidence="11" type="primary">Cyp4c3</name>
    <name evidence="11" type="ORF">TNCT_615431</name>
</gene>
<dbReference type="Pfam" id="PF00067">
    <property type="entry name" value="p450"/>
    <property type="match status" value="1"/>
</dbReference>
<organism evidence="11 12">
    <name type="scientific">Trichonephila clavata</name>
    <name type="common">Joro spider</name>
    <name type="synonym">Nephila clavata</name>
    <dbReference type="NCBI Taxonomy" id="2740835"/>
    <lineage>
        <taxon>Eukaryota</taxon>
        <taxon>Metazoa</taxon>
        <taxon>Ecdysozoa</taxon>
        <taxon>Arthropoda</taxon>
        <taxon>Chelicerata</taxon>
        <taxon>Arachnida</taxon>
        <taxon>Araneae</taxon>
        <taxon>Araneomorphae</taxon>
        <taxon>Entelegynae</taxon>
        <taxon>Araneoidea</taxon>
        <taxon>Nephilidae</taxon>
        <taxon>Trichonephila</taxon>
    </lineage>
</organism>
<dbReference type="GO" id="GO:0020037">
    <property type="term" value="F:heme binding"/>
    <property type="evidence" value="ECO:0007669"/>
    <property type="project" value="InterPro"/>
</dbReference>
<keyword evidence="9 10" id="KW-0479">Metal-binding</keyword>
<dbReference type="InterPro" id="IPR050196">
    <property type="entry name" value="Cytochrome_P450_Monoox"/>
</dbReference>
<evidence type="ECO:0000256" key="4">
    <source>
        <dbReference type="ARBA" id="ARBA00022617"/>
    </source>
</evidence>
<dbReference type="Proteomes" id="UP000887116">
    <property type="component" value="Unassembled WGS sequence"/>
</dbReference>
<dbReference type="InterPro" id="IPR017972">
    <property type="entry name" value="Cyt_P450_CS"/>
</dbReference>
<dbReference type="EMBL" id="BMAO01032777">
    <property type="protein sequence ID" value="GFQ84509.1"/>
    <property type="molecule type" value="Genomic_DNA"/>
</dbReference>
<evidence type="ECO:0000313" key="12">
    <source>
        <dbReference type="Proteomes" id="UP000887116"/>
    </source>
</evidence>
<feature type="binding site" description="axial binding residue" evidence="9">
    <location>
        <position position="72"/>
    </location>
    <ligand>
        <name>heme</name>
        <dbReference type="ChEBI" id="CHEBI:30413"/>
    </ligand>
    <ligandPart>
        <name>Fe</name>
        <dbReference type="ChEBI" id="CHEBI:18248"/>
    </ligandPart>
</feature>
<evidence type="ECO:0000256" key="2">
    <source>
        <dbReference type="ARBA" id="ARBA00004586"/>
    </source>
</evidence>
<keyword evidence="7 10" id="KW-0503">Monooxygenase</keyword>
<keyword evidence="6 9" id="KW-0408">Iron</keyword>
<evidence type="ECO:0000256" key="3">
    <source>
        <dbReference type="ARBA" id="ARBA00010617"/>
    </source>
</evidence>
<keyword evidence="12" id="KW-1185">Reference proteome</keyword>
<dbReference type="PROSITE" id="PS00086">
    <property type="entry name" value="CYTOCHROME_P450"/>
    <property type="match status" value="1"/>
</dbReference>
<dbReference type="GO" id="GO:0016705">
    <property type="term" value="F:oxidoreductase activity, acting on paired donors, with incorporation or reduction of molecular oxygen"/>
    <property type="evidence" value="ECO:0007669"/>
    <property type="project" value="InterPro"/>
</dbReference>